<dbReference type="GeneID" id="90072515"/>
<accession>A0AAV5QIM5</accession>
<dbReference type="GO" id="GO:0055085">
    <property type="term" value="P:transmembrane transport"/>
    <property type="evidence" value="ECO:0007669"/>
    <property type="project" value="InterPro"/>
</dbReference>
<dbReference type="InterPro" id="IPR009486">
    <property type="entry name" value="Pur_nuclsid_perm"/>
</dbReference>
<evidence type="ECO:0000313" key="1">
    <source>
        <dbReference type="EMBL" id="GMM34536.1"/>
    </source>
</evidence>
<dbReference type="RefSeq" id="XP_064851536.1">
    <property type="nucleotide sequence ID" value="XM_064995464.1"/>
</dbReference>
<dbReference type="GO" id="GO:0005783">
    <property type="term" value="C:endoplasmic reticulum"/>
    <property type="evidence" value="ECO:0007669"/>
    <property type="project" value="TreeGrafter"/>
</dbReference>
<protein>
    <recommendedName>
        <fullName evidence="3">Purine nucleoside permease</fullName>
    </recommendedName>
</protein>
<reference evidence="1 2" key="1">
    <citation type="journal article" date="2023" name="Elife">
        <title>Identification of key yeast species and microbe-microbe interactions impacting larval growth of Drosophila in the wild.</title>
        <authorList>
            <person name="Mure A."/>
            <person name="Sugiura Y."/>
            <person name="Maeda R."/>
            <person name="Honda K."/>
            <person name="Sakurai N."/>
            <person name="Takahashi Y."/>
            <person name="Watada M."/>
            <person name="Katoh T."/>
            <person name="Gotoh A."/>
            <person name="Gotoh Y."/>
            <person name="Taniguchi I."/>
            <person name="Nakamura K."/>
            <person name="Hayashi T."/>
            <person name="Katayama T."/>
            <person name="Uemura T."/>
            <person name="Hattori Y."/>
        </authorList>
    </citation>
    <scope>NUCLEOTIDE SEQUENCE [LARGE SCALE GENOMIC DNA]</scope>
    <source>
        <strain evidence="1 2">SC-9</strain>
    </source>
</reference>
<dbReference type="GO" id="GO:0003824">
    <property type="term" value="F:catalytic activity"/>
    <property type="evidence" value="ECO:0007669"/>
    <property type="project" value="InterPro"/>
</dbReference>
<dbReference type="EMBL" id="BTFZ01000003">
    <property type="protein sequence ID" value="GMM34536.1"/>
    <property type="molecule type" value="Genomic_DNA"/>
</dbReference>
<dbReference type="InterPro" id="IPR035994">
    <property type="entry name" value="Nucleoside_phosphorylase_sf"/>
</dbReference>
<sequence length="473" mass="51076">MKFAYFLLAAIASANPVENVLQLNRRDSFNFTNATTESLTTISLTTTVSKLTTIYPTAGSVSKASSESSASAAGSSSVSAADVTSAAISAVSPAPPISISASSSASECSSTDSPINEYGLYKNPNAIKPKAFIISMFHYETIWYEKLDFAHNITVPGLSPLFPHVHCVTNYSICQFITGESEINAAASVTALMLSPLFDLSETYFLIAGIAGGDPSQVTLGSATFAEYVVQVGLEYEVDSREIPEKYNWTTGYFPYDSYEPDAYPGSWYGTEVFRVNGKLRDRAFELASNVTLSVGTAKNVAFRELYDYAPANQAPAVVKCDGVTSDTYWFGDILTSYFSNLTHTMTNGSATFCATAQEDNASMEAIMRAHLFGLADFSRVVVMRTISDFARAPPKYDDDAINFFNNVSQGGSYVSIENIYRAGLPFIEDVLENWDTLYSVGAFKTDEYLGDVFGTLGGTPNFGPGAITEPEA</sequence>
<organism evidence="1 2">
    <name type="scientific">Saccharomycopsis crataegensis</name>
    <dbReference type="NCBI Taxonomy" id="43959"/>
    <lineage>
        <taxon>Eukaryota</taxon>
        <taxon>Fungi</taxon>
        <taxon>Dikarya</taxon>
        <taxon>Ascomycota</taxon>
        <taxon>Saccharomycotina</taxon>
        <taxon>Saccharomycetes</taxon>
        <taxon>Saccharomycopsidaceae</taxon>
        <taxon>Saccharomycopsis</taxon>
    </lineage>
</organism>
<dbReference type="PANTHER" id="PTHR38643:SF1">
    <property type="entry name" value="PURINE NUCLEOSIDE PERMEASE C285.05-RELATED"/>
    <property type="match status" value="1"/>
</dbReference>
<dbReference type="PANTHER" id="PTHR38643">
    <property type="entry name" value="PURINE NUCLEOSIDE PERMEASE C285.05-RELATED"/>
    <property type="match status" value="1"/>
</dbReference>
<dbReference type="GO" id="GO:0009116">
    <property type="term" value="P:nucleoside metabolic process"/>
    <property type="evidence" value="ECO:0007669"/>
    <property type="project" value="InterPro"/>
</dbReference>
<dbReference type="Gene3D" id="3.40.50.1580">
    <property type="entry name" value="Nucleoside phosphorylase domain"/>
    <property type="match status" value="1"/>
</dbReference>
<proteinExistence type="predicted"/>
<dbReference type="Pfam" id="PF06516">
    <property type="entry name" value="NUP"/>
    <property type="match status" value="1"/>
</dbReference>
<comment type="caution">
    <text evidence="1">The sequence shown here is derived from an EMBL/GenBank/DDBJ whole genome shotgun (WGS) entry which is preliminary data.</text>
</comment>
<keyword evidence="2" id="KW-1185">Reference proteome</keyword>
<dbReference type="Proteomes" id="UP001360560">
    <property type="component" value="Unassembled WGS sequence"/>
</dbReference>
<dbReference type="AlphaFoldDB" id="A0AAV5QIM5"/>
<name>A0AAV5QIM5_9ASCO</name>
<evidence type="ECO:0008006" key="3">
    <source>
        <dbReference type="Google" id="ProtNLM"/>
    </source>
</evidence>
<evidence type="ECO:0000313" key="2">
    <source>
        <dbReference type="Proteomes" id="UP001360560"/>
    </source>
</evidence>
<gene>
    <name evidence="1" type="ORF">DASC09_018610</name>
</gene>